<evidence type="ECO:0000313" key="1">
    <source>
        <dbReference type="EMBL" id="KAI9554513.1"/>
    </source>
</evidence>
<gene>
    <name evidence="1" type="ORF">GHT06_019786</name>
</gene>
<name>A0AAD5L2H2_9CRUS</name>
<protein>
    <submittedName>
        <fullName evidence="1">Uncharacterized protein</fullName>
    </submittedName>
</protein>
<dbReference type="Proteomes" id="UP000820818">
    <property type="component" value="Linkage Group LG8"/>
</dbReference>
<accession>A0AAD5L2H2</accession>
<reference evidence="1 2" key="1">
    <citation type="submission" date="2022-05" db="EMBL/GenBank/DDBJ databases">
        <title>A multi-omics perspective on studying reproductive biology in Daphnia sinensis.</title>
        <authorList>
            <person name="Jia J."/>
        </authorList>
    </citation>
    <scope>NUCLEOTIDE SEQUENCE [LARGE SCALE GENOMIC DNA]</scope>
    <source>
        <strain evidence="1 2">WSL</strain>
    </source>
</reference>
<dbReference type="AlphaFoldDB" id="A0AAD5L2H2"/>
<keyword evidence="2" id="KW-1185">Reference proteome</keyword>
<proteinExistence type="predicted"/>
<dbReference type="EMBL" id="WJBH02000008">
    <property type="protein sequence ID" value="KAI9554513.1"/>
    <property type="molecule type" value="Genomic_DNA"/>
</dbReference>
<organism evidence="1 2">
    <name type="scientific">Daphnia sinensis</name>
    <dbReference type="NCBI Taxonomy" id="1820382"/>
    <lineage>
        <taxon>Eukaryota</taxon>
        <taxon>Metazoa</taxon>
        <taxon>Ecdysozoa</taxon>
        <taxon>Arthropoda</taxon>
        <taxon>Crustacea</taxon>
        <taxon>Branchiopoda</taxon>
        <taxon>Diplostraca</taxon>
        <taxon>Cladocera</taxon>
        <taxon>Anomopoda</taxon>
        <taxon>Daphniidae</taxon>
        <taxon>Daphnia</taxon>
        <taxon>Daphnia similis group</taxon>
    </lineage>
</organism>
<comment type="caution">
    <text evidence="1">The sequence shown here is derived from an EMBL/GenBank/DDBJ whole genome shotgun (WGS) entry which is preliminary data.</text>
</comment>
<evidence type="ECO:0000313" key="2">
    <source>
        <dbReference type="Proteomes" id="UP000820818"/>
    </source>
</evidence>
<sequence length="63" mass="7321">MRYLFGPEVKIAIVSDVASLVKRKPPHWSKLFNMSRIERKEEEKKAMLEIGITMSRPARCGFI</sequence>